<dbReference type="Gene3D" id="3.40.50.1580">
    <property type="entry name" value="Nucleoside phosphorylase domain"/>
    <property type="match status" value="1"/>
</dbReference>
<feature type="binding site" evidence="4">
    <location>
        <begin position="63"/>
        <end position="64"/>
    </location>
    <ligand>
        <name>phosphate</name>
        <dbReference type="ChEBI" id="CHEBI:43474"/>
    </ligand>
</feature>
<dbReference type="InterPro" id="IPR010044">
    <property type="entry name" value="MTAP"/>
</dbReference>
<feature type="binding site" evidence="4">
    <location>
        <begin position="96"/>
        <end position="97"/>
    </location>
    <ligand>
        <name>phosphate</name>
        <dbReference type="ChEBI" id="CHEBI:43474"/>
    </ligand>
</feature>
<comment type="function">
    <text evidence="4">Catalyzes the reversible phosphorylation of S-methyl-5'-thioadenosine (MTA) to adenine and 5-methylthioribose-1-phosphate. Involved in the breakdown of MTA, a major by-product of polyamine biosynthesis. Responsible for the first step in the methionine salvage pathway after MTA has been generated from S-adenosylmethionine. Has broad substrate specificity with 6-aminopurine nucleosides as preferred substrates.</text>
</comment>
<dbReference type="SUPFAM" id="SSF53167">
    <property type="entry name" value="Purine and uridine phosphorylases"/>
    <property type="match status" value="1"/>
</dbReference>
<reference evidence="6 7" key="1">
    <citation type="journal article" date="2009" name="Appl. Environ. Microbiol.">
        <title>Community genomic and proteomic analyses of chemoautotrophic iron-oxidizing "Leptospirillum rubarum" (Group II) and "Leptospirillum ferrodiazotrophum" (Group III) bacteria in acid mine drainage biofilms.</title>
        <authorList>
            <person name="Goltsman D.S."/>
            <person name="Denef V.J."/>
            <person name="Singer S.W."/>
            <person name="VerBerkmoes N.C."/>
            <person name="Lefsrud M."/>
            <person name="Mueller R.S."/>
            <person name="Dick G.J."/>
            <person name="Sun C.L."/>
            <person name="Wheeler K.E."/>
            <person name="Zemla A."/>
            <person name="Baker B.J."/>
            <person name="Hauser L."/>
            <person name="Land M."/>
            <person name="Shah M.B."/>
            <person name="Thelen M.P."/>
            <person name="Hettich R.L."/>
            <person name="Banfield J.F."/>
        </authorList>
    </citation>
    <scope>NUCLEOTIDE SEQUENCE [LARGE SCALE GENOMIC DNA]</scope>
</reference>
<feature type="site" description="Important for substrate specificity" evidence="4">
    <location>
        <position position="231"/>
    </location>
</feature>
<dbReference type="GO" id="GO:0005829">
    <property type="term" value="C:cytosol"/>
    <property type="evidence" value="ECO:0007669"/>
    <property type="project" value="TreeGrafter"/>
</dbReference>
<feature type="binding site" evidence="4">
    <location>
        <position position="195"/>
    </location>
    <ligand>
        <name>phosphate</name>
        <dbReference type="ChEBI" id="CHEBI:43474"/>
    </ligand>
</feature>
<comment type="pathway">
    <text evidence="4">Amino-acid biosynthesis; L-methionine biosynthesis via salvage pathway; S-methyl-5-thio-alpha-D-ribose 1-phosphate from S-methyl-5'-thioadenosine (phosphorylase route): step 1/1.</text>
</comment>
<dbReference type="FunFam" id="3.40.50.1580:FF:000012">
    <property type="entry name" value="Probable 6-oxopurine nucleoside phosphorylase"/>
    <property type="match status" value="1"/>
</dbReference>
<dbReference type="GO" id="GO:0019509">
    <property type="term" value="P:L-methionine salvage from methylthioadenosine"/>
    <property type="evidence" value="ECO:0007669"/>
    <property type="project" value="UniProtKB-UniRule"/>
</dbReference>
<sequence length="307" mass="32980">MKTGRKRKSEEMAPIGVIGGSGLYQLKGLSDLVPTVVETPWGQPSDPYMTGSLGGVPVVFLSRHGSGHRYLPGEVNYRANIAGFVALGVKRILSVSAVGSLREDIVPGDMVVIDQFIDGTRGRPSTFYGQGAVGHTAFAHPICPDLAQTLIGACRTAGVRHHVKGTYYCMEGPAFSTQAESFLYRQFGAHVIGMTNVTEARLAREAGLCYATLALSTDFDCWHPDHDAVTVSEVLAVISKNVENANRILEHALSSVRSQPSCSCQEAPRHALITHRDMIPPATRERLSFLGLLPKDGEASVSHGGKQ</sequence>
<evidence type="ECO:0000256" key="4">
    <source>
        <dbReference type="HAMAP-Rule" id="MF_01963"/>
    </source>
</evidence>
<keyword evidence="2 4" id="KW-0808">Transferase</keyword>
<evidence type="ECO:0000313" key="7">
    <source>
        <dbReference type="Proteomes" id="UP000009374"/>
    </source>
</evidence>
<dbReference type="InterPro" id="IPR035994">
    <property type="entry name" value="Nucleoside_phosphorylase_sf"/>
</dbReference>
<proteinExistence type="inferred from homology"/>
<evidence type="ECO:0000256" key="3">
    <source>
        <dbReference type="ARBA" id="ARBA00022726"/>
    </source>
</evidence>
<dbReference type="PANTHER" id="PTHR42679">
    <property type="entry name" value="S-METHYL-5'-THIOADENOSINE PHOSPHORYLASE"/>
    <property type="match status" value="1"/>
</dbReference>
<feature type="binding site" evidence="4">
    <location>
        <position position="194"/>
    </location>
    <ligand>
        <name>substrate</name>
    </ligand>
</feature>
<dbReference type="Pfam" id="PF01048">
    <property type="entry name" value="PNP_UDP_1"/>
    <property type="match status" value="1"/>
</dbReference>
<feature type="binding site" evidence="4">
    <location>
        <position position="21"/>
    </location>
    <ligand>
        <name>phosphate</name>
        <dbReference type="ChEBI" id="CHEBI:43474"/>
    </ligand>
</feature>
<dbReference type="NCBIfam" id="TIGR01694">
    <property type="entry name" value="MTAP"/>
    <property type="match status" value="1"/>
</dbReference>
<comment type="catalytic activity">
    <reaction evidence="4">
        <text>S-methyl-5'-thioadenosine + phosphate = 5-(methylsulfanyl)-alpha-D-ribose 1-phosphate + adenine</text>
        <dbReference type="Rhea" id="RHEA:11852"/>
        <dbReference type="ChEBI" id="CHEBI:16708"/>
        <dbReference type="ChEBI" id="CHEBI:17509"/>
        <dbReference type="ChEBI" id="CHEBI:43474"/>
        <dbReference type="ChEBI" id="CHEBI:58533"/>
        <dbReference type="EC" id="2.4.2.28"/>
    </reaction>
</comment>
<gene>
    <name evidence="4" type="primary">mtnP</name>
    <name evidence="6" type="ORF">UBAL3_80150015</name>
</gene>
<dbReference type="PANTHER" id="PTHR42679:SF2">
    <property type="entry name" value="S-METHYL-5'-THIOADENOSINE PHOSPHORYLASE"/>
    <property type="match status" value="1"/>
</dbReference>
<comment type="similarity">
    <text evidence="4">Belongs to the PNP/MTAP phosphorylase family. MTAP subfamily.</text>
</comment>
<protein>
    <recommendedName>
        <fullName evidence="4">S-methyl-5'-thioadenosine phosphorylase</fullName>
        <ecNumber evidence="4">2.4.2.28</ecNumber>
    </recommendedName>
    <alternativeName>
        <fullName evidence="4">5'-methylthioadenosine phosphorylase</fullName>
        <shortName evidence="4">MTA phosphorylase</shortName>
        <shortName evidence="4">MTAP</shortName>
    </alternativeName>
</protein>
<dbReference type="UniPathway" id="UPA00904">
    <property type="reaction ID" value="UER00873"/>
</dbReference>
<accession>C6HVW5</accession>
<dbReference type="EC" id="2.4.2.28" evidence="4"/>
<dbReference type="HAMAP" id="MF_01963">
    <property type="entry name" value="MTAP"/>
    <property type="match status" value="1"/>
</dbReference>
<dbReference type="Proteomes" id="UP000009374">
    <property type="component" value="Unassembled WGS sequence"/>
</dbReference>
<feature type="domain" description="Nucleoside phosphorylase" evidence="5">
    <location>
        <begin position="14"/>
        <end position="253"/>
    </location>
</feature>
<dbReference type="EMBL" id="GG693867">
    <property type="protein sequence ID" value="EES53227.1"/>
    <property type="molecule type" value="Genomic_DNA"/>
</dbReference>
<keyword evidence="3 4" id="KW-0660">Purine salvage</keyword>
<keyword evidence="1 4" id="KW-0328">Glycosyltransferase</keyword>
<dbReference type="GO" id="GO:0017061">
    <property type="term" value="F:S-methyl-5-thioadenosine phosphorylase activity"/>
    <property type="evidence" value="ECO:0007669"/>
    <property type="project" value="UniProtKB-UniRule"/>
</dbReference>
<organism evidence="6 7">
    <name type="scientific">Leptospirillum ferrodiazotrophum</name>
    <dbReference type="NCBI Taxonomy" id="412449"/>
    <lineage>
        <taxon>Bacteria</taxon>
        <taxon>Pseudomonadati</taxon>
        <taxon>Nitrospirota</taxon>
        <taxon>Nitrospiria</taxon>
        <taxon>Nitrospirales</taxon>
        <taxon>Nitrospiraceae</taxon>
        <taxon>Leptospirillum</taxon>
    </lineage>
</organism>
<dbReference type="CDD" id="cd09010">
    <property type="entry name" value="MTAP_SsMTAPII_like_MTIP"/>
    <property type="match status" value="1"/>
</dbReference>
<dbReference type="GO" id="GO:0006166">
    <property type="term" value="P:purine ribonucleoside salvage"/>
    <property type="evidence" value="ECO:0007669"/>
    <property type="project" value="UniProtKB-KW"/>
</dbReference>
<comment type="subunit">
    <text evidence="4">Homohexamer. Dimer of a homotrimer.</text>
</comment>
<feature type="site" description="Important for substrate specificity" evidence="4">
    <location>
        <position position="176"/>
    </location>
</feature>
<evidence type="ECO:0000259" key="5">
    <source>
        <dbReference type="Pfam" id="PF01048"/>
    </source>
</evidence>
<feature type="binding site" evidence="4">
    <location>
        <begin position="218"/>
        <end position="220"/>
    </location>
    <ligand>
        <name>substrate</name>
    </ligand>
</feature>
<dbReference type="InterPro" id="IPR000845">
    <property type="entry name" value="Nucleoside_phosphorylase_d"/>
</dbReference>
<keyword evidence="7" id="KW-1185">Reference proteome</keyword>
<evidence type="ECO:0000256" key="2">
    <source>
        <dbReference type="ARBA" id="ARBA00022679"/>
    </source>
</evidence>
<evidence type="ECO:0000256" key="1">
    <source>
        <dbReference type="ARBA" id="ARBA00022676"/>
    </source>
</evidence>
<evidence type="ECO:0000313" key="6">
    <source>
        <dbReference type="EMBL" id="EES53227.1"/>
    </source>
</evidence>
<name>C6HVW5_9BACT</name>
<dbReference type="AlphaFoldDB" id="C6HVW5"/>